<accession>A0ABV6JPQ6</accession>
<organism evidence="4 5">
    <name type="scientific">Roseomonas elaeocarpi</name>
    <dbReference type="NCBI Taxonomy" id="907779"/>
    <lineage>
        <taxon>Bacteria</taxon>
        <taxon>Pseudomonadati</taxon>
        <taxon>Pseudomonadota</taxon>
        <taxon>Alphaproteobacteria</taxon>
        <taxon>Acetobacterales</taxon>
        <taxon>Roseomonadaceae</taxon>
        <taxon>Roseomonas</taxon>
    </lineage>
</organism>
<dbReference type="Gene3D" id="3.40.50.300">
    <property type="entry name" value="P-loop containing nucleotide triphosphate hydrolases"/>
    <property type="match status" value="1"/>
</dbReference>
<dbReference type="PROSITE" id="PS50045">
    <property type="entry name" value="SIGMA54_INTERACT_4"/>
    <property type="match status" value="1"/>
</dbReference>
<dbReference type="CDD" id="cd00009">
    <property type="entry name" value="AAA"/>
    <property type="match status" value="1"/>
</dbReference>
<keyword evidence="1" id="KW-0547">Nucleotide-binding</keyword>
<dbReference type="PANTHER" id="PTHR32071:SF122">
    <property type="entry name" value="SIGMA FACTOR"/>
    <property type="match status" value="1"/>
</dbReference>
<reference evidence="4 5" key="1">
    <citation type="submission" date="2024-09" db="EMBL/GenBank/DDBJ databases">
        <authorList>
            <person name="Sun Q."/>
            <person name="Mori K."/>
        </authorList>
    </citation>
    <scope>NUCLEOTIDE SEQUENCE [LARGE SCALE GENOMIC DNA]</scope>
    <source>
        <strain evidence="4 5">TBRC 5777</strain>
    </source>
</reference>
<keyword evidence="2" id="KW-0067">ATP-binding</keyword>
<evidence type="ECO:0000256" key="2">
    <source>
        <dbReference type="ARBA" id="ARBA00022840"/>
    </source>
</evidence>
<dbReference type="Pfam" id="PF00158">
    <property type="entry name" value="Sigma54_activat"/>
    <property type="match status" value="1"/>
</dbReference>
<dbReference type="Proteomes" id="UP001589865">
    <property type="component" value="Unassembled WGS sequence"/>
</dbReference>
<dbReference type="InterPro" id="IPR027417">
    <property type="entry name" value="P-loop_NTPase"/>
</dbReference>
<dbReference type="PANTHER" id="PTHR32071">
    <property type="entry name" value="TRANSCRIPTIONAL REGULATORY PROTEIN"/>
    <property type="match status" value="1"/>
</dbReference>
<comment type="caution">
    <text evidence="4">The sequence shown here is derived from an EMBL/GenBank/DDBJ whole genome shotgun (WGS) entry which is preliminary data.</text>
</comment>
<dbReference type="EMBL" id="JBHLUN010000005">
    <property type="protein sequence ID" value="MFC0407718.1"/>
    <property type="molecule type" value="Genomic_DNA"/>
</dbReference>
<gene>
    <name evidence="4" type="ORF">ACFFGY_05620</name>
</gene>
<evidence type="ECO:0000313" key="4">
    <source>
        <dbReference type="EMBL" id="MFC0407718.1"/>
    </source>
</evidence>
<protein>
    <submittedName>
        <fullName evidence="4">Sigma-54 factor interaction domain-containing protein</fullName>
    </submittedName>
</protein>
<evidence type="ECO:0000313" key="5">
    <source>
        <dbReference type="Proteomes" id="UP001589865"/>
    </source>
</evidence>
<evidence type="ECO:0000259" key="3">
    <source>
        <dbReference type="PROSITE" id="PS50045"/>
    </source>
</evidence>
<name>A0ABV6JPQ6_9PROT</name>
<dbReference type="InterPro" id="IPR002078">
    <property type="entry name" value="Sigma_54_int"/>
</dbReference>
<dbReference type="SUPFAM" id="SSF52540">
    <property type="entry name" value="P-loop containing nucleoside triphosphate hydrolases"/>
    <property type="match status" value="1"/>
</dbReference>
<feature type="domain" description="Sigma-54 factor interaction" evidence="3">
    <location>
        <begin position="1"/>
        <end position="143"/>
    </location>
</feature>
<sequence>MALGRTGTGMELAARALDGTSPRQGNPFVAVHCGALPAELLESELFGHLRGAFTGAHRDQAGVLATAHRGTLFLGEVGEMPPPMQVKLLRFLQEGTYSPVGSREVRHADLRVFSATHRDLEPMLAEGSFRVGLIKKLERLGMR</sequence>
<evidence type="ECO:0000256" key="1">
    <source>
        <dbReference type="ARBA" id="ARBA00022741"/>
    </source>
</evidence>
<keyword evidence="5" id="KW-1185">Reference proteome</keyword>
<dbReference type="RefSeq" id="WP_377043443.1">
    <property type="nucleotide sequence ID" value="NZ_JBHLUN010000005.1"/>
</dbReference>
<proteinExistence type="predicted"/>